<organism evidence="4">
    <name type="scientific">Culicoides sonorensis</name>
    <name type="common">Biting midge</name>
    <dbReference type="NCBI Taxonomy" id="179676"/>
    <lineage>
        <taxon>Eukaryota</taxon>
        <taxon>Metazoa</taxon>
        <taxon>Ecdysozoa</taxon>
        <taxon>Arthropoda</taxon>
        <taxon>Hexapoda</taxon>
        <taxon>Insecta</taxon>
        <taxon>Pterygota</taxon>
        <taxon>Neoptera</taxon>
        <taxon>Endopterygota</taxon>
        <taxon>Diptera</taxon>
        <taxon>Nematocera</taxon>
        <taxon>Chironomoidea</taxon>
        <taxon>Ceratopogonidae</taxon>
        <taxon>Ceratopogoninae</taxon>
        <taxon>Culicoides</taxon>
        <taxon>Monoculicoides</taxon>
    </lineage>
</organism>
<dbReference type="Pfam" id="PF25001">
    <property type="entry name" value="Aegyptin_C"/>
    <property type="match status" value="1"/>
</dbReference>
<sequence length="158" mass="17868">TIQSSRIITAMKIPIFVIAALFLAFCNTNVFAQRRLEKIYDAMECPPRSSGTYRKVCAHLQDYYVKSPDRKLSSYLKSGIQEAGNRIMRTVSQSDKVTVGIVKGCMLNFQVTINKLNEEAVRKTRSCKNKCFVEAGRQFVRSLDNDAVERARCIMGSI</sequence>
<dbReference type="AlphaFoldDB" id="Q66TY1"/>
<dbReference type="EMBL" id="AY603637">
    <property type="protein sequence ID" value="AAU06545.1"/>
    <property type="molecule type" value="mRNA"/>
</dbReference>
<dbReference type="GO" id="GO:0005576">
    <property type="term" value="C:extracellular region"/>
    <property type="evidence" value="ECO:0007669"/>
    <property type="project" value="UniProtKB-SubCell"/>
</dbReference>
<evidence type="ECO:0000259" key="3">
    <source>
        <dbReference type="Pfam" id="PF25001"/>
    </source>
</evidence>
<name>Q66TY1_CULSO</name>
<dbReference type="InterPro" id="IPR056799">
    <property type="entry name" value="ALL3/gSG7_salivary-like_helix"/>
</dbReference>
<comment type="subcellular location">
    <subcellularLocation>
        <location evidence="1">Secreted</location>
    </subcellularLocation>
</comment>
<evidence type="ECO:0000256" key="1">
    <source>
        <dbReference type="ARBA" id="ARBA00004613"/>
    </source>
</evidence>
<accession>Q66TY1</accession>
<protein>
    <recommendedName>
        <fullName evidence="3">Aegyptin/gSG7 salivary protein-like four-helix bundle domain-containing protein</fullName>
    </recommendedName>
</protein>
<evidence type="ECO:0000256" key="2">
    <source>
        <dbReference type="ARBA" id="ARBA00022525"/>
    </source>
</evidence>
<proteinExistence type="evidence at transcript level"/>
<reference evidence="4" key="1">
    <citation type="journal article" date="2005" name="Insect Mol. Biol.">
        <title>Midgut and salivary gland transcriptomes of the arbovirus vector Culicoides sonorensis (Diptera: Ceratopogonidae).</title>
        <authorList>
            <person name="Campbell C.L."/>
            <person name="Vandyke K.A."/>
            <person name="Letchworth G.J."/>
            <person name="Drolet B.S."/>
            <person name="Hanekamp T."/>
            <person name="Wilson W.C."/>
        </authorList>
    </citation>
    <scope>NUCLEOTIDE SEQUENCE</scope>
</reference>
<feature type="non-terminal residue" evidence="4">
    <location>
        <position position="1"/>
    </location>
</feature>
<feature type="domain" description="Aegyptin/gSG7 salivary protein-like four-helix bundle" evidence="3">
    <location>
        <begin position="51"/>
        <end position="153"/>
    </location>
</feature>
<keyword evidence="2" id="KW-0964">Secreted</keyword>
<evidence type="ECO:0000313" key="4">
    <source>
        <dbReference type="EMBL" id="AAU06545.1"/>
    </source>
</evidence>